<keyword evidence="1 4" id="KW-0378">Hydrolase</keyword>
<organism evidence="6 7">
    <name type="scientific">Bradyrhizobium macuxiense</name>
    <dbReference type="NCBI Taxonomy" id="1755647"/>
    <lineage>
        <taxon>Bacteria</taxon>
        <taxon>Pseudomonadati</taxon>
        <taxon>Pseudomonadota</taxon>
        <taxon>Alphaproteobacteria</taxon>
        <taxon>Hyphomicrobiales</taxon>
        <taxon>Nitrobacteraceae</taxon>
        <taxon>Bradyrhizobium</taxon>
    </lineage>
</organism>
<dbReference type="PANTHER" id="PTHR24185:SF1">
    <property type="entry name" value="CALCIUM-INDEPENDENT PHOSPHOLIPASE A2-GAMMA"/>
    <property type="match status" value="1"/>
</dbReference>
<dbReference type="PANTHER" id="PTHR24185">
    <property type="entry name" value="CALCIUM-INDEPENDENT PHOSPHOLIPASE A2-GAMMA"/>
    <property type="match status" value="1"/>
</dbReference>
<feature type="short sequence motif" description="GXSXG" evidence="4">
    <location>
        <begin position="289"/>
        <end position="293"/>
    </location>
</feature>
<evidence type="ECO:0000256" key="3">
    <source>
        <dbReference type="ARBA" id="ARBA00023098"/>
    </source>
</evidence>
<reference evidence="6 7" key="1">
    <citation type="submission" date="2019-06" db="EMBL/GenBank/DDBJ databases">
        <title>Genomic Encyclopedia of Type Strains, Phase IV (KMG-V): Genome sequencing to study the core and pangenomes of soil and plant-associated prokaryotes.</title>
        <authorList>
            <person name="Whitman W."/>
        </authorList>
    </citation>
    <scope>NUCLEOTIDE SEQUENCE [LARGE SCALE GENOMIC DNA]</scope>
    <source>
        <strain evidence="6 7">BR 10355</strain>
    </source>
</reference>
<proteinExistence type="predicted"/>
<dbReference type="SUPFAM" id="SSF52151">
    <property type="entry name" value="FabD/lysophospholipase-like"/>
    <property type="match status" value="1"/>
</dbReference>
<dbReference type="AlphaFoldDB" id="A0A560KU18"/>
<keyword evidence="3 4" id="KW-0443">Lipid metabolism</keyword>
<comment type="caution">
    <text evidence="6">The sequence shown here is derived from an EMBL/GenBank/DDBJ whole genome shotgun (WGS) entry which is preliminary data.</text>
</comment>
<feature type="short sequence motif" description="DGA/G" evidence="4">
    <location>
        <begin position="440"/>
        <end position="442"/>
    </location>
</feature>
<dbReference type="Pfam" id="PF18163">
    <property type="entry name" value="LD_cluster2"/>
    <property type="match status" value="1"/>
</dbReference>
<dbReference type="CDD" id="cd07199">
    <property type="entry name" value="Pat17_PNPLA8_PNPLA9_like"/>
    <property type="match status" value="1"/>
</dbReference>
<dbReference type="Gene3D" id="3.40.1090.10">
    <property type="entry name" value="Cytosolic phospholipase A2 catalytic domain"/>
    <property type="match status" value="1"/>
</dbReference>
<feature type="active site" description="Nucleophile" evidence="4">
    <location>
        <position position="291"/>
    </location>
</feature>
<dbReference type="Proteomes" id="UP000321304">
    <property type="component" value="Unassembled WGS sequence"/>
</dbReference>
<dbReference type="GO" id="GO:0019369">
    <property type="term" value="P:arachidonate metabolic process"/>
    <property type="evidence" value="ECO:0007669"/>
    <property type="project" value="TreeGrafter"/>
</dbReference>
<dbReference type="RefSeq" id="WP_146993149.1">
    <property type="nucleotide sequence ID" value="NZ_VITY01000028.1"/>
</dbReference>
<evidence type="ECO:0000256" key="4">
    <source>
        <dbReference type="PROSITE-ProRule" id="PRU01161"/>
    </source>
</evidence>
<dbReference type="InterPro" id="IPR002641">
    <property type="entry name" value="PNPLA_dom"/>
</dbReference>
<dbReference type="GO" id="GO:0047499">
    <property type="term" value="F:calcium-independent phospholipase A2 activity"/>
    <property type="evidence" value="ECO:0007669"/>
    <property type="project" value="TreeGrafter"/>
</dbReference>
<evidence type="ECO:0000259" key="5">
    <source>
        <dbReference type="PROSITE" id="PS51635"/>
    </source>
</evidence>
<protein>
    <submittedName>
        <fullName evidence="6">Patatin-like phospholipase</fullName>
    </submittedName>
</protein>
<evidence type="ECO:0000313" key="7">
    <source>
        <dbReference type="Proteomes" id="UP000321304"/>
    </source>
</evidence>
<dbReference type="GO" id="GO:0016020">
    <property type="term" value="C:membrane"/>
    <property type="evidence" value="ECO:0007669"/>
    <property type="project" value="TreeGrafter"/>
</dbReference>
<dbReference type="EMBL" id="VITY01000028">
    <property type="protein sequence ID" value="TWB86763.1"/>
    <property type="molecule type" value="Genomic_DNA"/>
</dbReference>
<feature type="short sequence motif" description="GXGXXG" evidence="4">
    <location>
        <begin position="251"/>
        <end position="256"/>
    </location>
</feature>
<dbReference type="GO" id="GO:0016042">
    <property type="term" value="P:lipid catabolic process"/>
    <property type="evidence" value="ECO:0007669"/>
    <property type="project" value="UniProtKB-UniRule"/>
</dbReference>
<accession>A0A560KU18</accession>
<evidence type="ECO:0000256" key="1">
    <source>
        <dbReference type="ARBA" id="ARBA00022801"/>
    </source>
</evidence>
<evidence type="ECO:0000256" key="2">
    <source>
        <dbReference type="ARBA" id="ARBA00022963"/>
    </source>
</evidence>
<dbReference type="InterPro" id="IPR041160">
    <property type="entry name" value="LD_cluster2"/>
</dbReference>
<feature type="active site" description="Proton acceptor" evidence="4">
    <location>
        <position position="440"/>
    </location>
</feature>
<evidence type="ECO:0000313" key="6">
    <source>
        <dbReference type="EMBL" id="TWB86763.1"/>
    </source>
</evidence>
<feature type="domain" description="PNPLA" evidence="5">
    <location>
        <begin position="247"/>
        <end position="453"/>
    </location>
</feature>
<gene>
    <name evidence="6" type="ORF">FBZ93_1283</name>
</gene>
<dbReference type="OrthoDB" id="9807112at2"/>
<sequence>MNGKLAGARIWLSGSFPEEASPDEKSRIRQFVQAFAKVIFREGGTILHGSHPDIREPLLAAAEHFKSNSTSSAANAPLGLYVSQHFSKSPEKYGIDLVRWRNLCGDGVVETVEAARTAGQSESDALSNSLEIMRQIMVAKCNSIVAFGGKWWEVNRKAAGVPREIELAKDSRLPLFLVGGVGQGAVAGLLREFPELMRECANGLAQDENERLAAEKDPTRAAEIIIHQLPGLRLREITPEKRPFRILCLDGGGIRGAYSAAVLNYLETTFNLRRPDGPRLANYFDLIAGTSTGGILAVGLGLGMTAKEMQSFYVDHGRDIFGSGEGLDAWWHSMRHWFTSKFDQRKLQEQLLAAYAASPVAQRMGPARESWMDNSICHLLVATYNTDTDTPHFFRTPHERFKYTDRGNDPVFVALASAAAPTYFAPVTAKNAVTSFAGIDGGVWANTPVSVALAEAIAELGASLEQIRVLSIGTTHTAKLTGRPMQLDGNAIASVLRTVLWKPFGFIFGFLVARCWPKNVRLHGIAGWVANIASLLMKTQSQTSDLISRQLLGERYLRIDSVTEYDALDDVSNTNHFINLGEAAAKDAATLAKIQALFIDAGPIPARNAQ</sequence>
<keyword evidence="7" id="KW-1185">Reference proteome</keyword>
<name>A0A560KU18_9BRAD</name>
<dbReference type="InterPro" id="IPR016035">
    <property type="entry name" value="Acyl_Trfase/lysoPLipase"/>
</dbReference>
<dbReference type="Pfam" id="PF01734">
    <property type="entry name" value="Patatin"/>
    <property type="match status" value="1"/>
</dbReference>
<keyword evidence="2 4" id="KW-0442">Lipid degradation</keyword>
<dbReference type="PROSITE" id="PS51635">
    <property type="entry name" value="PNPLA"/>
    <property type="match status" value="1"/>
</dbReference>